<dbReference type="AlphaFoldDB" id="A0A165JBI8"/>
<name>A0A165JBI8_XYLHT</name>
<feature type="region of interest" description="Disordered" evidence="1">
    <location>
        <begin position="232"/>
        <end position="336"/>
    </location>
</feature>
<dbReference type="InParanoid" id="A0A165JBI8"/>
<accession>A0A165JBI8</accession>
<reference evidence="2 3" key="1">
    <citation type="journal article" date="2016" name="Fungal Biol.">
        <title>The genome of Xylona heveae provides a window into fungal endophytism.</title>
        <authorList>
            <person name="Gazis R."/>
            <person name="Kuo A."/>
            <person name="Riley R."/>
            <person name="LaButti K."/>
            <person name="Lipzen A."/>
            <person name="Lin J."/>
            <person name="Amirebrahimi M."/>
            <person name="Hesse C.N."/>
            <person name="Spatafora J.W."/>
            <person name="Henrissat B."/>
            <person name="Hainaut M."/>
            <person name="Grigoriev I.V."/>
            <person name="Hibbett D.S."/>
        </authorList>
    </citation>
    <scope>NUCLEOTIDE SEQUENCE [LARGE SCALE GENOMIC DNA]</scope>
    <source>
        <strain evidence="2 3">TC161</strain>
    </source>
</reference>
<dbReference type="OrthoDB" id="3641178at2759"/>
<sequence>MEDPFVSRDLNLATLPSKLKFAPLGRRIAVSNLVQASFPGNQQSPKSFQQWKTVLVTIKELLLNRKFRECFTRCLNLLQSVRDQQSSYIHPIQESALNYYAALCCELLARPLHILSADRLRRLESAREHYLKASDILPGLDAEDTCCSSSATFSSPKKLLRSIDTNVANFSKSRNGVDFPASSPRRLHSDSVASSVASFSSLDAIFNSPPFKGASSASAHFSPLPFKPQVHHYTYNDGHNKENSMPSFDKDSYEEEDDSDTDVHDPFGGLKPSPLSIRKVDNQNNNHSHTCNRNPLVPSPLRPKLKPILQPTKEHSKRASVSSLGPAPSPPKRASVTFTEESTAWLRMRSRHRFNSHLTSFAEMLHRHIDAVEELVEATTKAQAIHRETQARCRIYSESKKTDKESRIARLRAVGWQRPRFDAERYQRLCQAVLEEL</sequence>
<dbReference type="OMA" id="LHFYAAN"/>
<protein>
    <submittedName>
        <fullName evidence="2">Uncharacterized protein</fullName>
    </submittedName>
</protein>
<evidence type="ECO:0000313" key="3">
    <source>
        <dbReference type="Proteomes" id="UP000076632"/>
    </source>
</evidence>
<evidence type="ECO:0000313" key="2">
    <source>
        <dbReference type="EMBL" id="KZF26013.1"/>
    </source>
</evidence>
<proteinExistence type="predicted"/>
<dbReference type="GeneID" id="28899716"/>
<keyword evidence="3" id="KW-1185">Reference proteome</keyword>
<gene>
    <name evidence="2" type="ORF">L228DRAFT_264447</name>
</gene>
<dbReference type="Proteomes" id="UP000076632">
    <property type="component" value="Unassembled WGS sequence"/>
</dbReference>
<organism evidence="2 3">
    <name type="scientific">Xylona heveae (strain CBS 132557 / TC161)</name>
    <dbReference type="NCBI Taxonomy" id="1328760"/>
    <lineage>
        <taxon>Eukaryota</taxon>
        <taxon>Fungi</taxon>
        <taxon>Dikarya</taxon>
        <taxon>Ascomycota</taxon>
        <taxon>Pezizomycotina</taxon>
        <taxon>Xylonomycetes</taxon>
        <taxon>Xylonales</taxon>
        <taxon>Xylonaceae</taxon>
        <taxon>Xylona</taxon>
    </lineage>
</organism>
<dbReference type="RefSeq" id="XP_018191568.1">
    <property type="nucleotide sequence ID" value="XM_018334579.1"/>
</dbReference>
<evidence type="ECO:0000256" key="1">
    <source>
        <dbReference type="SAM" id="MobiDB-lite"/>
    </source>
</evidence>
<feature type="compositionally biased region" description="Polar residues" evidence="1">
    <location>
        <begin position="282"/>
        <end position="293"/>
    </location>
</feature>
<dbReference type="EMBL" id="KV407454">
    <property type="protein sequence ID" value="KZF26013.1"/>
    <property type="molecule type" value="Genomic_DNA"/>
</dbReference>